<protein>
    <recommendedName>
        <fullName evidence="3">Ribosomal protein L30 ferredoxin-like fold domain-containing protein</fullName>
    </recommendedName>
</protein>
<dbReference type="EMBL" id="CDMZ01003233">
    <property type="protein sequence ID" value="CEM45639.1"/>
    <property type="molecule type" value="Genomic_DNA"/>
</dbReference>
<accession>A0A0G4HN25</accession>
<dbReference type="InterPro" id="IPR039699">
    <property type="entry name" value="Ribosomal_uL30"/>
</dbReference>
<proteinExistence type="predicted"/>
<dbReference type="PANTHER" id="PTHR11524">
    <property type="entry name" value="60S RIBOSOMAL PROTEIN L7"/>
    <property type="match status" value="1"/>
</dbReference>
<name>A0A0G4HN25_9ALVE</name>
<reference evidence="2" key="1">
    <citation type="submission" date="2014-11" db="EMBL/GenBank/DDBJ databases">
        <authorList>
            <person name="Otto D Thomas"/>
            <person name="Naeem Raeece"/>
        </authorList>
    </citation>
    <scope>NUCLEOTIDE SEQUENCE</scope>
</reference>
<evidence type="ECO:0008006" key="3">
    <source>
        <dbReference type="Google" id="ProtNLM"/>
    </source>
</evidence>
<evidence type="ECO:0000256" key="1">
    <source>
        <dbReference type="SAM" id="MobiDB-lite"/>
    </source>
</evidence>
<feature type="region of interest" description="Disordered" evidence="1">
    <location>
        <begin position="1"/>
        <end position="63"/>
    </location>
</feature>
<dbReference type="GO" id="GO:0000463">
    <property type="term" value="P:maturation of LSU-rRNA from tricistronic rRNA transcript (SSU-rRNA, 5.8S rRNA, LSU-rRNA)"/>
    <property type="evidence" value="ECO:0007669"/>
    <property type="project" value="TreeGrafter"/>
</dbReference>
<dbReference type="GO" id="GO:0003723">
    <property type="term" value="F:RNA binding"/>
    <property type="evidence" value="ECO:0007669"/>
    <property type="project" value="TreeGrafter"/>
</dbReference>
<dbReference type="PANTHER" id="PTHR11524:SF16">
    <property type="entry name" value="LARGE RIBOSOMAL SUBUNIT PROTEIN UL30"/>
    <property type="match status" value="1"/>
</dbReference>
<dbReference type="PhylomeDB" id="A0A0G4HN25"/>
<organism evidence="2">
    <name type="scientific">Chromera velia CCMP2878</name>
    <dbReference type="NCBI Taxonomy" id="1169474"/>
    <lineage>
        <taxon>Eukaryota</taxon>
        <taxon>Sar</taxon>
        <taxon>Alveolata</taxon>
        <taxon>Colpodellida</taxon>
        <taxon>Chromeraceae</taxon>
        <taxon>Chromera</taxon>
    </lineage>
</organism>
<feature type="compositionally biased region" description="Basic and acidic residues" evidence="1">
    <location>
        <begin position="14"/>
        <end position="54"/>
    </location>
</feature>
<gene>
    <name evidence="2" type="ORF">Cvel_29371</name>
</gene>
<dbReference type="InterPro" id="IPR036919">
    <property type="entry name" value="Ribo_uL30_ferredoxin-like_sf"/>
</dbReference>
<sequence>MEDIEDTSRPILQPRREGEDIKKAEAVLRRRNDRSAHVAERKRQAAAAEKERKRQQSSKVIPPQRFVRMTKNKLWDRRRLKTSAKNPMAKGTMRANILLAVRNNRVCPSEKTLNALTRSGLKKFNSAVLLPNDEPSHDLIRMIGSHVYYGYPSLESVRSLFLKRAELRNNRKKVPVTDNVIIEEKLGHLGMLCLEDVVDHLWQGGDKSRQILACFEPFQLNDLKKEEGLEAKKIEYGNIRGKINQKLDKILG</sequence>
<dbReference type="GO" id="GO:0022625">
    <property type="term" value="C:cytosolic large ribosomal subunit"/>
    <property type="evidence" value="ECO:0007669"/>
    <property type="project" value="TreeGrafter"/>
</dbReference>
<dbReference type="GO" id="GO:0003735">
    <property type="term" value="F:structural constituent of ribosome"/>
    <property type="evidence" value="ECO:0007669"/>
    <property type="project" value="TreeGrafter"/>
</dbReference>
<dbReference type="SUPFAM" id="SSF55129">
    <property type="entry name" value="Ribosomal protein L30p/L7e"/>
    <property type="match status" value="1"/>
</dbReference>
<evidence type="ECO:0000313" key="2">
    <source>
        <dbReference type="EMBL" id="CEM45639.1"/>
    </source>
</evidence>
<dbReference type="VEuPathDB" id="CryptoDB:Cvel_29371"/>
<dbReference type="AlphaFoldDB" id="A0A0G4HN25"/>